<comment type="caution">
    <text evidence="2">The sequence shown here is derived from an EMBL/GenBank/DDBJ whole genome shotgun (WGS) entry which is preliminary data.</text>
</comment>
<dbReference type="RefSeq" id="WP_210511999.1">
    <property type="nucleotide sequence ID" value="NZ_JAFIDN010000006.1"/>
</dbReference>
<reference evidence="2" key="1">
    <citation type="submission" date="2021-02" db="EMBL/GenBank/DDBJ databases">
        <title>Natronogracilivirga saccharolytica gen. nov. sp. nov. a new anaerobic, haloalkiliphilic carbohydrate-fermenting bacterium from soda lake and proposing of Cyclonatronumiaceae fam. nov. in the phylum Balneolaeota.</title>
        <authorList>
            <person name="Zhilina T.N."/>
            <person name="Sorokin D.Y."/>
            <person name="Zavarzina D.G."/>
            <person name="Toshchakov S.V."/>
            <person name="Kublanov I.V."/>
        </authorList>
    </citation>
    <scope>NUCLEOTIDE SEQUENCE</scope>
    <source>
        <strain evidence="2">Z-1702</strain>
    </source>
</reference>
<proteinExistence type="predicted"/>
<dbReference type="AlphaFoldDB" id="A0A8J7RJH7"/>
<name>A0A8J7RJH7_9BACT</name>
<keyword evidence="3" id="KW-1185">Reference proteome</keyword>
<organism evidence="2 3">
    <name type="scientific">Natronogracilivirga saccharolytica</name>
    <dbReference type="NCBI Taxonomy" id="2812953"/>
    <lineage>
        <taxon>Bacteria</taxon>
        <taxon>Pseudomonadati</taxon>
        <taxon>Balneolota</taxon>
        <taxon>Balneolia</taxon>
        <taxon>Balneolales</taxon>
        <taxon>Cyclonatronaceae</taxon>
        <taxon>Natronogracilivirga</taxon>
    </lineage>
</organism>
<feature type="signal peptide" evidence="1">
    <location>
        <begin position="1"/>
        <end position="20"/>
    </location>
</feature>
<evidence type="ECO:0000313" key="3">
    <source>
        <dbReference type="Proteomes" id="UP000673975"/>
    </source>
</evidence>
<dbReference type="EMBL" id="JAFIDN010000006">
    <property type="protein sequence ID" value="MBP3192880.1"/>
    <property type="molecule type" value="Genomic_DNA"/>
</dbReference>
<sequence length="280" mass="32082">MLHKSIVLLSSFMLLFLVWSCDDDSPTGPDLDEAPEPPTVEDVEMDFSVFENAENFNAGGFSVREKSTDDALDVMINEDMPAFEQAALYAQFAQVWFQTMGQLPQAFFQQEAWGEPDMCDDKWCWEWSMSAEGESMTMTVTAEDRNDVRHWELRYTTEGTDEDLDNALLIASQINLDGSGGSWQLYDFFEDEPVFNVDYVLEDGVTTMVDLGYEEEDARYLYERDGNMSTLTLWDVFESGESEVVWNNEDGYGYIQSPAYHGGEQVCWDEDFINTDDCRL</sequence>
<protein>
    <recommendedName>
        <fullName evidence="4">Lipoprotein</fullName>
    </recommendedName>
</protein>
<gene>
    <name evidence="2" type="ORF">NATSA_09420</name>
</gene>
<feature type="chain" id="PRO_5035293794" description="Lipoprotein" evidence="1">
    <location>
        <begin position="21"/>
        <end position="280"/>
    </location>
</feature>
<accession>A0A8J7RJH7</accession>
<evidence type="ECO:0000313" key="2">
    <source>
        <dbReference type="EMBL" id="MBP3192880.1"/>
    </source>
</evidence>
<keyword evidence="1" id="KW-0732">Signal</keyword>
<dbReference type="Proteomes" id="UP000673975">
    <property type="component" value="Unassembled WGS sequence"/>
</dbReference>
<evidence type="ECO:0000256" key="1">
    <source>
        <dbReference type="SAM" id="SignalP"/>
    </source>
</evidence>
<evidence type="ECO:0008006" key="4">
    <source>
        <dbReference type="Google" id="ProtNLM"/>
    </source>
</evidence>